<dbReference type="EMBL" id="CP100355">
    <property type="protein sequence ID" value="UTF54163.1"/>
    <property type="molecule type" value="Genomic_DNA"/>
</dbReference>
<dbReference type="GO" id="GO:0005975">
    <property type="term" value="P:carbohydrate metabolic process"/>
    <property type="evidence" value="ECO:0007669"/>
    <property type="project" value="InterPro"/>
</dbReference>
<dbReference type="PROSITE" id="PS51257">
    <property type="entry name" value="PROKAR_LIPOPROTEIN"/>
    <property type="match status" value="1"/>
</dbReference>
<evidence type="ECO:0000313" key="3">
    <source>
        <dbReference type="Proteomes" id="UP001056855"/>
    </source>
</evidence>
<feature type="region of interest" description="Disordered" evidence="1">
    <location>
        <begin position="93"/>
        <end position="121"/>
    </location>
</feature>
<name>A0A9E7SXJ3_9EURY</name>
<dbReference type="Gene3D" id="3.20.20.370">
    <property type="entry name" value="Glycoside hydrolase/deacetylase"/>
    <property type="match status" value="1"/>
</dbReference>
<protein>
    <recommendedName>
        <fullName evidence="4">Polysaccharide deacetylase</fullName>
    </recommendedName>
</protein>
<feature type="region of interest" description="Disordered" evidence="1">
    <location>
        <begin position="27"/>
        <end position="70"/>
    </location>
</feature>
<gene>
    <name evidence="2" type="ORF">NGM29_02440</name>
</gene>
<dbReference type="AlphaFoldDB" id="A0A9E7SXJ3"/>
<dbReference type="InterPro" id="IPR006311">
    <property type="entry name" value="TAT_signal"/>
</dbReference>
<dbReference type="RefSeq" id="WP_254158667.1">
    <property type="nucleotide sequence ID" value="NZ_CP100355.1"/>
</dbReference>
<evidence type="ECO:0000256" key="1">
    <source>
        <dbReference type="SAM" id="MobiDB-lite"/>
    </source>
</evidence>
<dbReference type="GeneID" id="73288868"/>
<keyword evidence="3" id="KW-1185">Reference proteome</keyword>
<evidence type="ECO:0008006" key="4">
    <source>
        <dbReference type="Google" id="ProtNLM"/>
    </source>
</evidence>
<feature type="compositionally biased region" description="Polar residues" evidence="1">
    <location>
        <begin position="50"/>
        <end position="64"/>
    </location>
</feature>
<proteinExistence type="predicted"/>
<dbReference type="InterPro" id="IPR011330">
    <property type="entry name" value="Glyco_hydro/deAcase_b/a-brl"/>
</dbReference>
<evidence type="ECO:0000313" key="2">
    <source>
        <dbReference type="EMBL" id="UTF54163.1"/>
    </source>
</evidence>
<dbReference type="KEGG" id="sawl:NGM29_02440"/>
<reference evidence="2" key="1">
    <citation type="submission" date="2022-06" db="EMBL/GenBank/DDBJ databases">
        <title>Diverse halophilic archaea isolated from saline environments.</title>
        <authorList>
            <person name="Cui H.-L."/>
        </authorList>
    </citation>
    <scope>NUCLEOTIDE SEQUENCE</scope>
    <source>
        <strain evidence="2">WLHS1</strain>
    </source>
</reference>
<dbReference type="CDD" id="cd10970">
    <property type="entry name" value="CE4_DAC_u1_6s"/>
    <property type="match status" value="1"/>
</dbReference>
<accession>A0A9E7SXJ3</accession>
<sequence length="433" mass="47074">MTYRNRRSFIRTAGTVGALGLAGCLSNDGGSSPSDSSDNETNSSDGSDTGNGNETESPQDNSNGELDHLPGETLEDFESLDNWATLLDGGSIEATTDDPYAGSQSARLHAGENNESAGSSFMLPESMDLSNAAFSMAVKYSGREQLMITLEVLAPNARNKVALRRTLTGPVDRWVRVDFGTTNVDTSPDLTDVREFRVIAHRRGSNEGPIDFAIDDLRVTERPDQGSVLFLFDGTLESHHVNAFEHMESFGFAGVEAVIPEAVGETGRLTHDQMQDLEEAGWDMAARPRTGSRNINEFTREQQEGAMERTKKFLEHRGFEDGANYFVTPRNIMGPNTYDLVQDHYKVAFRYGGGPNGLPLTDPHNVGTFSGTAGSEVTRYIDYAAQYGQLAVIRFEEIGGADGMSEDAFVDLLEYVDSTDVQVVTASELSGDA</sequence>
<dbReference type="Gene3D" id="2.60.120.260">
    <property type="entry name" value="Galactose-binding domain-like"/>
    <property type="match status" value="1"/>
</dbReference>
<dbReference type="SUPFAM" id="SSF88713">
    <property type="entry name" value="Glycoside hydrolase/deacetylase"/>
    <property type="match status" value="1"/>
</dbReference>
<dbReference type="PROSITE" id="PS51318">
    <property type="entry name" value="TAT"/>
    <property type="match status" value="1"/>
</dbReference>
<dbReference type="Proteomes" id="UP001056855">
    <property type="component" value="Chromosome"/>
</dbReference>
<feature type="compositionally biased region" description="Low complexity" evidence="1">
    <location>
        <begin position="27"/>
        <end position="48"/>
    </location>
</feature>
<organism evidence="2 3">
    <name type="scientific">Natronosalvus rutilus</name>
    <dbReference type="NCBI Taxonomy" id="2953753"/>
    <lineage>
        <taxon>Archaea</taxon>
        <taxon>Methanobacteriati</taxon>
        <taxon>Methanobacteriota</taxon>
        <taxon>Stenosarchaea group</taxon>
        <taxon>Halobacteria</taxon>
        <taxon>Halobacteriales</taxon>
        <taxon>Natrialbaceae</taxon>
        <taxon>Natronosalvus</taxon>
    </lineage>
</organism>